<gene>
    <name evidence="2" type="ORF">DS843_14300</name>
</gene>
<reference evidence="2 3" key="1">
    <citation type="submission" date="2018-07" db="EMBL/GenBank/DDBJ databases">
        <title>Genome sequence of Azospirillum sp. ATCC 49961.</title>
        <authorList>
            <person name="Sant'Anna F.H."/>
            <person name="Baldani J.I."/>
            <person name="Zilli J.E."/>
            <person name="Reis V.M."/>
            <person name="Hartmann A."/>
            <person name="Cruz L."/>
            <person name="de Souza E.M."/>
            <person name="de Oliveira Pedrosa F."/>
            <person name="Passaglia L.M.P."/>
        </authorList>
    </citation>
    <scope>NUCLEOTIDE SEQUENCE [LARGE SCALE GENOMIC DNA]</scope>
    <source>
        <strain evidence="2 3">ATCC 49961</strain>
    </source>
</reference>
<evidence type="ECO:0000313" key="3">
    <source>
        <dbReference type="Proteomes" id="UP000480854"/>
    </source>
</evidence>
<dbReference type="SMART" id="SM00953">
    <property type="entry name" value="RES"/>
    <property type="match status" value="1"/>
</dbReference>
<dbReference type="Proteomes" id="UP000480854">
    <property type="component" value="Unassembled WGS sequence"/>
</dbReference>
<keyword evidence="3" id="KW-1185">Reference proteome</keyword>
<dbReference type="InterPro" id="IPR014914">
    <property type="entry name" value="RES_dom"/>
</dbReference>
<proteinExistence type="predicted"/>
<name>A0A9W7TXC9_9PROT</name>
<dbReference type="RefSeq" id="WP_149469576.1">
    <property type="nucleotide sequence ID" value="NZ_QOKW01000010.1"/>
</dbReference>
<dbReference type="OrthoDB" id="9789501at2"/>
<dbReference type="AlphaFoldDB" id="A0A9W7TXC9"/>
<organism evidence="2 3">
    <name type="scientific">Roseomonas genomospecies 6</name>
    <dbReference type="NCBI Taxonomy" id="214106"/>
    <lineage>
        <taxon>Bacteria</taxon>
        <taxon>Pseudomonadati</taxon>
        <taxon>Pseudomonadota</taxon>
        <taxon>Alphaproteobacteria</taxon>
        <taxon>Acetobacterales</taxon>
        <taxon>Roseomonadaceae</taxon>
        <taxon>Roseomonas</taxon>
    </lineage>
</organism>
<dbReference type="Pfam" id="PF08808">
    <property type="entry name" value="RES"/>
    <property type="match status" value="1"/>
</dbReference>
<evidence type="ECO:0000313" key="2">
    <source>
        <dbReference type="EMBL" id="KAA0679964.1"/>
    </source>
</evidence>
<dbReference type="EMBL" id="QOKW01000010">
    <property type="protein sequence ID" value="KAA0679964.1"/>
    <property type="molecule type" value="Genomic_DNA"/>
</dbReference>
<feature type="domain" description="RES" evidence="1">
    <location>
        <begin position="11"/>
        <end position="136"/>
    </location>
</feature>
<comment type="caution">
    <text evidence="2">The sequence shown here is derived from an EMBL/GenBank/DDBJ whole genome shotgun (WGS) entry which is preliminary data.</text>
</comment>
<protein>
    <submittedName>
        <fullName evidence="2">RES domain-containing protein</fullName>
    </submittedName>
</protein>
<accession>A0A9W7TXC9</accession>
<sequence length="150" mass="16422">MKLWRISNHADLQGIGGLRAPARWHNRGRPVVYLAESPPGALIEILVHMEVSSPALLPDRYRLLGVAVEDGVAARPCPPLPPDWTGRTGITRAVGDEWLARGDSALLRVPGAIMPNVHNVLFNPLHPDSARVRIVEVLDVPFDPRLFKGA</sequence>
<evidence type="ECO:0000259" key="1">
    <source>
        <dbReference type="SMART" id="SM00953"/>
    </source>
</evidence>